<feature type="compositionally biased region" description="Low complexity" evidence="1">
    <location>
        <begin position="186"/>
        <end position="203"/>
    </location>
</feature>
<dbReference type="EMBL" id="BFAD01000005">
    <property type="protein sequence ID" value="GBE83900.1"/>
    <property type="molecule type" value="Genomic_DNA"/>
</dbReference>
<feature type="compositionally biased region" description="Pro residues" evidence="1">
    <location>
        <begin position="204"/>
        <end position="215"/>
    </location>
</feature>
<name>A0A401GP08_9APHY</name>
<feature type="region of interest" description="Disordered" evidence="1">
    <location>
        <begin position="19"/>
        <end position="68"/>
    </location>
</feature>
<feature type="compositionally biased region" description="Low complexity" evidence="1">
    <location>
        <begin position="167"/>
        <end position="177"/>
    </location>
</feature>
<evidence type="ECO:0000313" key="3">
    <source>
        <dbReference type="Proteomes" id="UP000287166"/>
    </source>
</evidence>
<reference evidence="2 3" key="1">
    <citation type="journal article" date="2018" name="Sci. Rep.">
        <title>Genome sequence of the cauliflower mushroom Sparassis crispa (Hanabiratake) and its association with beneficial usage.</title>
        <authorList>
            <person name="Kiyama R."/>
            <person name="Furutani Y."/>
            <person name="Kawaguchi K."/>
            <person name="Nakanishi T."/>
        </authorList>
    </citation>
    <scope>NUCLEOTIDE SEQUENCE [LARGE SCALE GENOMIC DNA]</scope>
</reference>
<dbReference type="InParanoid" id="A0A401GP08"/>
<evidence type="ECO:0000313" key="2">
    <source>
        <dbReference type="EMBL" id="GBE83900.1"/>
    </source>
</evidence>
<dbReference type="RefSeq" id="XP_027614813.1">
    <property type="nucleotide sequence ID" value="XM_027759012.1"/>
</dbReference>
<sequence length="274" mass="29679">MPTSEKHTLRRMEGVSNLRRAATLPHTANSNTSASQLQALLTRPASQELLPTPPPEYSQEPPIQMPQPRRLSLPPLFFVEQAPLSVTVRPLPIPPRGAPHMIVRPLPQPPSGTANATVQPLPSQPTIASDYTRLYTALQNHEEMVGADSAHDQLRSPPPYQVIPPALVSSAPRSLRPLPRPPQQSGPPAASVAPACSVSSMPRPLRPLPKPPQQSGPPVASNDPAEGGSRTVLGNVSGLDVQVELFPGRSATTRSKRKEEDEYQPCLYDEQQRQ</sequence>
<organism evidence="2 3">
    <name type="scientific">Sparassis crispa</name>
    <dbReference type="NCBI Taxonomy" id="139825"/>
    <lineage>
        <taxon>Eukaryota</taxon>
        <taxon>Fungi</taxon>
        <taxon>Dikarya</taxon>
        <taxon>Basidiomycota</taxon>
        <taxon>Agaricomycotina</taxon>
        <taxon>Agaricomycetes</taxon>
        <taxon>Polyporales</taxon>
        <taxon>Sparassidaceae</taxon>
        <taxon>Sparassis</taxon>
    </lineage>
</organism>
<evidence type="ECO:0000256" key="1">
    <source>
        <dbReference type="SAM" id="MobiDB-lite"/>
    </source>
</evidence>
<protein>
    <submittedName>
        <fullName evidence="2">Uncharacterized protein</fullName>
    </submittedName>
</protein>
<dbReference type="Proteomes" id="UP000287166">
    <property type="component" value="Unassembled WGS sequence"/>
</dbReference>
<feature type="compositionally biased region" description="Polar residues" evidence="1">
    <location>
        <begin position="26"/>
        <end position="39"/>
    </location>
</feature>
<feature type="compositionally biased region" description="Basic and acidic residues" evidence="1">
    <location>
        <begin position="144"/>
        <end position="154"/>
    </location>
</feature>
<keyword evidence="3" id="KW-1185">Reference proteome</keyword>
<dbReference type="GeneID" id="38780817"/>
<comment type="caution">
    <text evidence="2">The sequence shown here is derived from an EMBL/GenBank/DDBJ whole genome shotgun (WGS) entry which is preliminary data.</text>
</comment>
<feature type="region of interest" description="Disordered" evidence="1">
    <location>
        <begin position="144"/>
        <end position="274"/>
    </location>
</feature>
<gene>
    <name evidence="2" type="ORF">SCP_0509590</name>
</gene>
<proteinExistence type="predicted"/>
<dbReference type="AlphaFoldDB" id="A0A401GP08"/>
<accession>A0A401GP08</accession>